<sequence length="306" mass="32033">MEVDSDTGGLPLLATARPPPRGDDSTDMGGDAGKRLQEDEETRRIFGTPTLDTQGPAGSRVPDLDHPRRRRHRSYEDEGDEGEATGYAEAGDAPPDSVGPHAPVEVEMTAEEYSADPGAEAAAAAVVEARHAGCSDAGMMDALEAAETAFEAEEAGEEARAASLGRPGSHKRSGGGGGGAAPAPAPGMQPPDTPRKAAICEGTREKMIQAVFEALRVNEWYGSQPSRDLMRHAQSIEDALFTSSHSKQVYLSKVSNAVRLARTAPDVADIPRIASGEPREVAEGHTAGEAVPFVGGLTGYVIKPQM</sequence>
<reference evidence="5" key="2">
    <citation type="submission" date="2018-02" db="EMBL/GenBank/DDBJ databases">
        <authorList>
            <person name="Cohen D.B."/>
            <person name="Kent A.D."/>
        </authorList>
    </citation>
    <scope>NUCLEOTIDE SEQUENCE</scope>
    <source>
        <strain evidence="5">SAG 241.80</strain>
    </source>
</reference>
<evidence type="ECO:0000256" key="1">
    <source>
        <dbReference type="ARBA" id="ARBA00004123"/>
    </source>
</evidence>
<evidence type="ECO:0000256" key="2">
    <source>
        <dbReference type="ARBA" id="ARBA00023242"/>
    </source>
</evidence>
<name>A0A2P6V356_9CHLO</name>
<dbReference type="InterPro" id="IPR036546">
    <property type="entry name" value="MED15_KIX"/>
</dbReference>
<comment type="subcellular location">
    <subcellularLocation>
        <location evidence="1">Nucleus</location>
    </subcellularLocation>
</comment>
<dbReference type="Gene3D" id="1.10.246.20">
    <property type="entry name" value="Coactivator CBP, KIX domain"/>
    <property type="match status" value="1"/>
</dbReference>
<feature type="region of interest" description="Disordered" evidence="3">
    <location>
        <begin position="1"/>
        <end position="102"/>
    </location>
</feature>
<dbReference type="AlphaFoldDB" id="A0A2P6V356"/>
<accession>A0A2P6V356</accession>
<evidence type="ECO:0000313" key="5">
    <source>
        <dbReference type="EMBL" id="PSC68515.1"/>
    </source>
</evidence>
<organism evidence="5 6">
    <name type="scientific">Micractinium conductrix</name>
    <dbReference type="NCBI Taxonomy" id="554055"/>
    <lineage>
        <taxon>Eukaryota</taxon>
        <taxon>Viridiplantae</taxon>
        <taxon>Chlorophyta</taxon>
        <taxon>core chlorophytes</taxon>
        <taxon>Trebouxiophyceae</taxon>
        <taxon>Chlorellales</taxon>
        <taxon>Chlorellaceae</taxon>
        <taxon>Chlorella clade</taxon>
        <taxon>Micractinium</taxon>
    </lineage>
</organism>
<proteinExistence type="predicted"/>
<gene>
    <name evidence="5" type="ORF">C2E20_7864</name>
</gene>
<keyword evidence="2" id="KW-0539">Nucleus</keyword>
<evidence type="ECO:0000259" key="4">
    <source>
        <dbReference type="Pfam" id="PF16987"/>
    </source>
</evidence>
<evidence type="ECO:0000313" key="6">
    <source>
        <dbReference type="Proteomes" id="UP000239649"/>
    </source>
</evidence>
<dbReference type="InterPro" id="IPR036529">
    <property type="entry name" value="KIX_dom_sf"/>
</dbReference>
<dbReference type="GO" id="GO:0005634">
    <property type="term" value="C:nucleus"/>
    <property type="evidence" value="ECO:0007669"/>
    <property type="project" value="UniProtKB-SubCell"/>
</dbReference>
<comment type="caution">
    <text evidence="5">The sequence shown here is derived from an EMBL/GenBank/DDBJ whole genome shotgun (WGS) entry which is preliminary data.</text>
</comment>
<dbReference type="EMBL" id="LHPF02000036">
    <property type="protein sequence ID" value="PSC68515.1"/>
    <property type="molecule type" value="Genomic_DNA"/>
</dbReference>
<protein>
    <recommendedName>
        <fullName evidence="4">Mediator complex subunit 15 KIX domain-containing protein</fullName>
    </recommendedName>
</protein>
<feature type="compositionally biased region" description="Pro residues" evidence="3">
    <location>
        <begin position="183"/>
        <end position="192"/>
    </location>
</feature>
<dbReference type="OrthoDB" id="514615at2759"/>
<reference evidence="5 6" key="1">
    <citation type="journal article" date="2018" name="Plant J.">
        <title>Genome sequences of Chlorella sorokiniana UTEX 1602 and Micractinium conductrix SAG 241.80: implications to maltose excretion by a green alga.</title>
        <authorList>
            <person name="Arriola M.B."/>
            <person name="Velmurugan N."/>
            <person name="Zhang Y."/>
            <person name="Plunkett M.H."/>
            <person name="Hondzo H."/>
            <person name="Barney B.M."/>
        </authorList>
    </citation>
    <scope>NUCLEOTIDE SEQUENCE [LARGE SCALE GENOMIC DNA]</scope>
    <source>
        <strain evidence="5 6">SAG 241.80</strain>
    </source>
</reference>
<dbReference type="Pfam" id="PF16987">
    <property type="entry name" value="KIX_2"/>
    <property type="match status" value="1"/>
</dbReference>
<evidence type="ECO:0000256" key="3">
    <source>
        <dbReference type="SAM" id="MobiDB-lite"/>
    </source>
</evidence>
<dbReference type="GO" id="GO:0003712">
    <property type="term" value="F:transcription coregulator activity"/>
    <property type="evidence" value="ECO:0007669"/>
    <property type="project" value="InterPro"/>
</dbReference>
<dbReference type="Proteomes" id="UP000239649">
    <property type="component" value="Unassembled WGS sequence"/>
</dbReference>
<dbReference type="GO" id="GO:0006355">
    <property type="term" value="P:regulation of DNA-templated transcription"/>
    <property type="evidence" value="ECO:0007669"/>
    <property type="project" value="InterPro"/>
</dbReference>
<feature type="domain" description="Mediator complex subunit 15 KIX" evidence="4">
    <location>
        <begin position="201"/>
        <end position="258"/>
    </location>
</feature>
<feature type="compositionally biased region" description="Basic and acidic residues" evidence="3">
    <location>
        <begin position="32"/>
        <end position="44"/>
    </location>
</feature>
<feature type="region of interest" description="Disordered" evidence="3">
    <location>
        <begin position="149"/>
        <end position="196"/>
    </location>
</feature>
<dbReference type="EMBL" id="LHPF02000036">
    <property type="protein sequence ID" value="PSC68516.1"/>
    <property type="molecule type" value="Genomic_DNA"/>
</dbReference>
<keyword evidence="6" id="KW-1185">Reference proteome</keyword>